<dbReference type="Proteomes" id="UP000439903">
    <property type="component" value="Unassembled WGS sequence"/>
</dbReference>
<evidence type="ECO:0000256" key="4">
    <source>
        <dbReference type="ARBA" id="ARBA00022801"/>
    </source>
</evidence>
<protein>
    <recommendedName>
        <fullName evidence="3 6">Alpha-galactosidase</fullName>
        <ecNumber evidence="3 6">3.2.1.22</ecNumber>
    </recommendedName>
    <alternativeName>
        <fullName evidence="6">Melibiase</fullName>
    </alternativeName>
</protein>
<dbReference type="InterPro" id="IPR002241">
    <property type="entry name" value="Glyco_hydro_27"/>
</dbReference>
<dbReference type="InterPro" id="IPR013785">
    <property type="entry name" value="Aldolase_TIM"/>
</dbReference>
<dbReference type="InterPro" id="IPR017853">
    <property type="entry name" value="GH"/>
</dbReference>
<dbReference type="SUPFAM" id="SSF51445">
    <property type="entry name" value="(Trans)glycosidases"/>
    <property type="match status" value="1"/>
</dbReference>
<dbReference type="EC" id="3.2.1.22" evidence="3 6"/>
<keyword evidence="5 6" id="KW-0326">Glycosidase</keyword>
<dbReference type="GO" id="GO:0005975">
    <property type="term" value="P:carbohydrate metabolic process"/>
    <property type="evidence" value="ECO:0007669"/>
    <property type="project" value="InterPro"/>
</dbReference>
<dbReference type="OrthoDB" id="5795902at2759"/>
<dbReference type="PANTHER" id="PTHR11452">
    <property type="entry name" value="ALPHA-GALACTOSIDASE/ALPHA-N-ACETYLGALACTOSAMINIDASE"/>
    <property type="match status" value="1"/>
</dbReference>
<evidence type="ECO:0000256" key="5">
    <source>
        <dbReference type="ARBA" id="ARBA00023295"/>
    </source>
</evidence>
<keyword evidence="6" id="KW-1015">Disulfide bond</keyword>
<gene>
    <name evidence="7" type="ORF">F8M41_022848</name>
</gene>
<evidence type="ECO:0000313" key="7">
    <source>
        <dbReference type="EMBL" id="KAF0485259.1"/>
    </source>
</evidence>
<reference evidence="7 8" key="1">
    <citation type="journal article" date="2019" name="Environ. Microbiol.">
        <title>At the nexus of three kingdoms: the genome of the mycorrhizal fungus Gigaspora margarita provides insights into plant, endobacterial and fungal interactions.</title>
        <authorList>
            <person name="Venice F."/>
            <person name="Ghignone S."/>
            <person name="Salvioli di Fossalunga A."/>
            <person name="Amselem J."/>
            <person name="Novero M."/>
            <person name="Xianan X."/>
            <person name="Sedzielewska Toro K."/>
            <person name="Morin E."/>
            <person name="Lipzen A."/>
            <person name="Grigoriev I.V."/>
            <person name="Henrissat B."/>
            <person name="Martin F.M."/>
            <person name="Bonfante P."/>
        </authorList>
    </citation>
    <scope>NUCLEOTIDE SEQUENCE [LARGE SCALE GENOMIC DNA]</scope>
    <source>
        <strain evidence="7 8">BEG34</strain>
    </source>
</reference>
<comment type="catalytic activity">
    <reaction evidence="1 6">
        <text>Hydrolysis of terminal, non-reducing alpha-D-galactose residues in alpha-D-galactosides, including galactose oligosaccharides, galactomannans and galactolipids.</text>
        <dbReference type="EC" id="3.2.1.22"/>
    </reaction>
</comment>
<evidence type="ECO:0000313" key="8">
    <source>
        <dbReference type="Proteomes" id="UP000439903"/>
    </source>
</evidence>
<sequence length="67" mass="7564">MPDPKAYPDGIKALADYTHGKGLLFEIYSDSKLTTCVKRPGSLYHEKKDAQLFADWGVDHLKQQVIN</sequence>
<dbReference type="EMBL" id="WTPW01000721">
    <property type="protein sequence ID" value="KAF0485259.1"/>
    <property type="molecule type" value="Genomic_DNA"/>
</dbReference>
<comment type="caution">
    <text evidence="7">The sequence shown here is derived from an EMBL/GenBank/DDBJ whole genome shotgun (WGS) entry which is preliminary data.</text>
</comment>
<dbReference type="AlphaFoldDB" id="A0A8H4AEF8"/>
<comment type="similarity">
    <text evidence="2 6">Belongs to the glycosyl hydrolase 27 family.</text>
</comment>
<dbReference type="GO" id="GO:0004557">
    <property type="term" value="F:alpha-galactosidase activity"/>
    <property type="evidence" value="ECO:0007669"/>
    <property type="project" value="UniProtKB-EC"/>
</dbReference>
<evidence type="ECO:0000256" key="6">
    <source>
        <dbReference type="RuleBase" id="RU361168"/>
    </source>
</evidence>
<accession>A0A8H4AEF8</accession>
<proteinExistence type="inferred from homology"/>
<dbReference type="PRINTS" id="PR00740">
    <property type="entry name" value="GLHYDRLASE27"/>
</dbReference>
<dbReference type="PANTHER" id="PTHR11452:SF75">
    <property type="entry name" value="ALPHA-GALACTOSIDASE MEL1"/>
    <property type="match status" value="1"/>
</dbReference>
<name>A0A8H4AEF8_GIGMA</name>
<keyword evidence="4 6" id="KW-0378">Hydrolase</keyword>
<evidence type="ECO:0000256" key="2">
    <source>
        <dbReference type="ARBA" id="ARBA00009743"/>
    </source>
</evidence>
<dbReference type="Pfam" id="PF16499">
    <property type="entry name" value="Melibiase_2"/>
    <property type="match status" value="1"/>
</dbReference>
<keyword evidence="8" id="KW-1185">Reference proteome</keyword>
<organism evidence="7 8">
    <name type="scientific">Gigaspora margarita</name>
    <dbReference type="NCBI Taxonomy" id="4874"/>
    <lineage>
        <taxon>Eukaryota</taxon>
        <taxon>Fungi</taxon>
        <taxon>Fungi incertae sedis</taxon>
        <taxon>Mucoromycota</taxon>
        <taxon>Glomeromycotina</taxon>
        <taxon>Glomeromycetes</taxon>
        <taxon>Diversisporales</taxon>
        <taxon>Gigasporaceae</taxon>
        <taxon>Gigaspora</taxon>
    </lineage>
</organism>
<evidence type="ECO:0000256" key="1">
    <source>
        <dbReference type="ARBA" id="ARBA00001255"/>
    </source>
</evidence>
<evidence type="ECO:0000256" key="3">
    <source>
        <dbReference type="ARBA" id="ARBA00012755"/>
    </source>
</evidence>
<dbReference type="Gene3D" id="3.20.20.70">
    <property type="entry name" value="Aldolase class I"/>
    <property type="match status" value="1"/>
</dbReference>